<accession>A0A6J3M5J5</accession>
<feature type="domain" description="Pentatricopeptide repeat-containing protein-mitochondrial" evidence="2">
    <location>
        <begin position="210"/>
        <end position="343"/>
    </location>
</feature>
<gene>
    <name evidence="4" type="ORF">K489DRAFT_304841</name>
</gene>
<protein>
    <recommendedName>
        <fullName evidence="2">Pentatricopeptide repeat-containing protein-mitochondrial domain-containing protein</fullName>
    </recommendedName>
</protein>
<dbReference type="PANTHER" id="PTHR47939">
    <property type="entry name" value="MEMBRANE-ASSOCIATED SALT-INDUCIBLE PROTEIN-LIKE"/>
    <property type="match status" value="1"/>
</dbReference>
<reference evidence="4" key="2">
    <citation type="submission" date="2020-04" db="EMBL/GenBank/DDBJ databases">
        <authorList>
            <consortium name="NCBI Genome Project"/>
        </authorList>
    </citation>
    <scope>NUCLEOTIDE SEQUENCE</scope>
    <source>
        <strain evidence="4">CBS 342.82</strain>
    </source>
</reference>
<evidence type="ECO:0000313" key="4">
    <source>
        <dbReference type="RefSeq" id="XP_033460356.1"/>
    </source>
</evidence>
<evidence type="ECO:0000259" key="2">
    <source>
        <dbReference type="Pfam" id="PF23276"/>
    </source>
</evidence>
<reference evidence="4" key="3">
    <citation type="submission" date="2025-08" db="UniProtKB">
        <authorList>
            <consortium name="RefSeq"/>
        </authorList>
    </citation>
    <scope>IDENTIFICATION</scope>
    <source>
        <strain evidence="4">CBS 342.82</strain>
    </source>
</reference>
<dbReference type="RefSeq" id="XP_033460356.1">
    <property type="nucleotide sequence ID" value="XM_033600521.1"/>
</dbReference>
<name>A0A6J3M5J5_9PEZI</name>
<dbReference type="Pfam" id="PF23276">
    <property type="entry name" value="TPR_24"/>
    <property type="match status" value="1"/>
</dbReference>
<feature type="non-terminal residue" evidence="4">
    <location>
        <position position="407"/>
    </location>
</feature>
<organism evidence="4">
    <name type="scientific">Dissoconium aciculare CBS 342.82</name>
    <dbReference type="NCBI Taxonomy" id="1314786"/>
    <lineage>
        <taxon>Eukaryota</taxon>
        <taxon>Fungi</taxon>
        <taxon>Dikarya</taxon>
        <taxon>Ascomycota</taxon>
        <taxon>Pezizomycotina</taxon>
        <taxon>Dothideomycetes</taxon>
        <taxon>Dothideomycetidae</taxon>
        <taxon>Mycosphaerellales</taxon>
        <taxon>Dissoconiaceae</taxon>
        <taxon>Dissoconium</taxon>
    </lineage>
</organism>
<reference evidence="4" key="1">
    <citation type="submission" date="2020-01" db="EMBL/GenBank/DDBJ databases">
        <authorList>
            <consortium name="DOE Joint Genome Institute"/>
            <person name="Haridas S."/>
            <person name="Albert R."/>
            <person name="Binder M."/>
            <person name="Bloem J."/>
            <person name="Labutti K."/>
            <person name="Salamov A."/>
            <person name="Andreopoulos B."/>
            <person name="Baker S.E."/>
            <person name="Barry K."/>
            <person name="Bills G."/>
            <person name="Bluhm B.H."/>
            <person name="Cannon C."/>
            <person name="Castanera R."/>
            <person name="Culley D.E."/>
            <person name="Daum C."/>
            <person name="Ezra D."/>
            <person name="Gonzalez J.B."/>
            <person name="Henrissat B."/>
            <person name="Kuo A."/>
            <person name="Liang C."/>
            <person name="Lipzen A."/>
            <person name="Lutzoni F."/>
            <person name="Magnuson J."/>
            <person name="Mondo S."/>
            <person name="Nolan M."/>
            <person name="Ohm R."/>
            <person name="Pangilinan J."/>
            <person name="Park H.-J."/>
            <person name="Ramirez L."/>
            <person name="Alfaro M."/>
            <person name="Sun H."/>
            <person name="Tritt A."/>
            <person name="Yoshinaga Y."/>
            <person name="Zwiers L.-H."/>
            <person name="Turgeon B.G."/>
            <person name="Goodwin S.B."/>
            <person name="Spatafora J.W."/>
            <person name="Crous P.W."/>
            <person name="Grigoriev I.V."/>
        </authorList>
    </citation>
    <scope>NUCLEOTIDE SEQUENCE</scope>
    <source>
        <strain evidence="4">CBS 342.82</strain>
    </source>
</reference>
<dbReference type="GeneID" id="54358321"/>
<dbReference type="InterPro" id="IPR050667">
    <property type="entry name" value="PPR-containing_protein"/>
</dbReference>
<evidence type="ECO:0000256" key="1">
    <source>
        <dbReference type="ARBA" id="ARBA00022737"/>
    </source>
</evidence>
<dbReference type="PANTHER" id="PTHR47939:SF13">
    <property type="entry name" value="OS03G0201400 PROTEIN"/>
    <property type="match status" value="1"/>
</dbReference>
<dbReference type="InterPro" id="IPR011990">
    <property type="entry name" value="TPR-like_helical_dom_sf"/>
</dbReference>
<dbReference type="Gene3D" id="1.25.40.10">
    <property type="entry name" value="Tetratricopeptide repeat domain"/>
    <property type="match status" value="2"/>
</dbReference>
<dbReference type="OrthoDB" id="747253at2759"/>
<proteinExistence type="predicted"/>
<keyword evidence="1" id="KW-0677">Repeat</keyword>
<dbReference type="InterPro" id="IPR057027">
    <property type="entry name" value="TPR_mt"/>
</dbReference>
<feature type="non-terminal residue" evidence="4">
    <location>
        <position position="1"/>
    </location>
</feature>
<dbReference type="AlphaFoldDB" id="A0A6J3M5J5"/>
<keyword evidence="3" id="KW-1185">Reference proteome</keyword>
<dbReference type="Proteomes" id="UP000504637">
    <property type="component" value="Unplaced"/>
</dbReference>
<sequence>RLRAVAAQGWVKETRWLVEHLIREKGQPPDIHMYNALILCNINAEDGAGWRVNELLAEMDSIGLVPDAQTCHAVLKVTSIHLDHLLRSDILEYMRNKWFTLSSDGAHDVAAGLFREAQFEKAIERLNLMRDEGMIIDGWLLDLAIYILCDAGEIGEAYKIVRSRDDSTSNLINKSVYYALLDHGSQARHHAATKLVWSTQVNPGYINPASGICLNALATASKAGDATLGTDVFSHFSKQGTSFQRIHFELLVTTYMNTSPPDLRRALHVLTIMSLETFEPTVAETRSLFRYLQDKPALVHESLKIIQTLHQQGRRIPIAVINLLIECYAVQKDLGSAMKIYKLIHTLTPIGDGAKKSVANIETFNLLLKACRTADPPDSKQAVFIVSELLALRVMPNALTFDRLILV</sequence>
<evidence type="ECO:0000313" key="3">
    <source>
        <dbReference type="Proteomes" id="UP000504637"/>
    </source>
</evidence>